<sequence>MTRHEALPVATEVAGVDDLPAGLSGREWHAASVSLLPGRLGRHYLSASWETEIVLATGEDGILGLLPVQRVRSRAVPSPVFDPAALAPRLFGEVEDARSYLFVGGCADLVAGAVTSAALPAGRAEQVRRALVARARAEAGRRGLIAAAIYVRDEELAAFAPDGDDARRERIGGLSTLAVPPDDERFLAALTHSQRRTVLKDRRAPGLRSTTMPARDAVGLGADLVAAVKRRHGIEEHPRLLRMRLSRWAAEPVGERVAFAVYADGTPDCLAVTFGCAIGGRLEIYETGVADDTPHRHEAYVESLIHAPLRHALDRRLTCLDLGLDADTPKTRRGATLSPVWAVKLT</sequence>
<proteinExistence type="predicted"/>
<accession>A0A7X0TXD9</accession>
<evidence type="ECO:0000313" key="2">
    <source>
        <dbReference type="Proteomes" id="UP000565579"/>
    </source>
</evidence>
<reference evidence="1 2" key="1">
    <citation type="submission" date="2020-08" db="EMBL/GenBank/DDBJ databases">
        <title>Sequencing the genomes of 1000 actinobacteria strains.</title>
        <authorList>
            <person name="Klenk H.-P."/>
        </authorList>
    </citation>
    <scope>NUCLEOTIDE SEQUENCE [LARGE SCALE GENOMIC DNA]</scope>
    <source>
        <strain evidence="1 2">DSM 43768</strain>
    </source>
</reference>
<evidence type="ECO:0000313" key="1">
    <source>
        <dbReference type="EMBL" id="MBB6547351.1"/>
    </source>
</evidence>
<dbReference type="RefSeq" id="WP_185102007.1">
    <property type="nucleotide sequence ID" value="NZ_BAAAXY010000120.1"/>
</dbReference>
<gene>
    <name evidence="1" type="ORF">HD593_002146</name>
</gene>
<comment type="caution">
    <text evidence="1">The sequence shown here is derived from an EMBL/GenBank/DDBJ whole genome shotgun (WGS) entry which is preliminary data.</text>
</comment>
<keyword evidence="2" id="KW-1185">Reference proteome</keyword>
<dbReference type="AlphaFoldDB" id="A0A7X0TXD9"/>
<organism evidence="1 2">
    <name type="scientific">Nonomuraea rubra</name>
    <dbReference type="NCBI Taxonomy" id="46180"/>
    <lineage>
        <taxon>Bacteria</taxon>
        <taxon>Bacillati</taxon>
        <taxon>Actinomycetota</taxon>
        <taxon>Actinomycetes</taxon>
        <taxon>Streptosporangiales</taxon>
        <taxon>Streptosporangiaceae</taxon>
        <taxon>Nonomuraea</taxon>
    </lineage>
</organism>
<dbReference type="Proteomes" id="UP000565579">
    <property type="component" value="Unassembled WGS sequence"/>
</dbReference>
<dbReference type="EMBL" id="JACHMI010000001">
    <property type="protein sequence ID" value="MBB6547351.1"/>
    <property type="molecule type" value="Genomic_DNA"/>
</dbReference>
<dbReference type="SUPFAM" id="SSF55729">
    <property type="entry name" value="Acyl-CoA N-acyltransferases (Nat)"/>
    <property type="match status" value="1"/>
</dbReference>
<name>A0A7X0TXD9_9ACTN</name>
<dbReference type="InterPro" id="IPR016181">
    <property type="entry name" value="Acyl_CoA_acyltransferase"/>
</dbReference>
<protein>
    <submittedName>
        <fullName evidence="1">Uncharacterized protein</fullName>
    </submittedName>
</protein>